<dbReference type="Proteomes" id="UP000183685">
    <property type="component" value="Unassembled WGS sequence"/>
</dbReference>
<comment type="catalytic activity">
    <reaction evidence="4">
        <text>a 2'-deoxyadenosine in DNA + S-adenosyl-L-methionine = an N(6)-methyl-2'-deoxyadenosine in DNA + S-adenosyl-L-homocysteine + H(+)</text>
        <dbReference type="Rhea" id="RHEA:15197"/>
        <dbReference type="Rhea" id="RHEA-COMP:12418"/>
        <dbReference type="Rhea" id="RHEA-COMP:12419"/>
        <dbReference type="ChEBI" id="CHEBI:15378"/>
        <dbReference type="ChEBI" id="CHEBI:57856"/>
        <dbReference type="ChEBI" id="CHEBI:59789"/>
        <dbReference type="ChEBI" id="CHEBI:90615"/>
        <dbReference type="ChEBI" id="CHEBI:90616"/>
        <dbReference type="EC" id="2.1.1.72"/>
    </reaction>
</comment>
<evidence type="ECO:0000259" key="5">
    <source>
        <dbReference type="Pfam" id="PF20464"/>
    </source>
</evidence>
<evidence type="ECO:0000256" key="1">
    <source>
        <dbReference type="ARBA" id="ARBA00011900"/>
    </source>
</evidence>
<dbReference type="STRING" id="637679.GCA_001550055_02143"/>
<dbReference type="Pfam" id="PF20465">
    <property type="entry name" value="MmeI_hel"/>
    <property type="match status" value="1"/>
</dbReference>
<dbReference type="InterPro" id="IPR029063">
    <property type="entry name" value="SAM-dependent_MTases_sf"/>
</dbReference>
<dbReference type="PRINTS" id="PR00507">
    <property type="entry name" value="N12N6MTFRASE"/>
</dbReference>
<dbReference type="Gene3D" id="3.40.50.150">
    <property type="entry name" value="Vaccinia Virus protein VP39"/>
    <property type="match status" value="1"/>
</dbReference>
<name>A0A1G7DLH5_9PROT</name>
<evidence type="ECO:0000256" key="3">
    <source>
        <dbReference type="ARBA" id="ARBA00022679"/>
    </source>
</evidence>
<dbReference type="Pfam" id="PF20473">
    <property type="entry name" value="MmeI_Mtase"/>
    <property type="match status" value="1"/>
</dbReference>
<dbReference type="PROSITE" id="PS00092">
    <property type="entry name" value="N6_MTASE"/>
    <property type="match status" value="1"/>
</dbReference>
<dbReference type="Pfam" id="PF20466">
    <property type="entry name" value="MmeI_TRD"/>
    <property type="match status" value="1"/>
</dbReference>
<sequence length="1152" mass="130036">MTDTHPTDAAIEAFIGKWKGSEGGELAESQQFLLELCDLLAVPRPFSQAEDAEGTYRFERTITFHHEDDTISRGRIDLYKKDCFVLESKQGTLRREKEELERQKQLGSRTVRSKRIGTAVRGTDGWDRAMLKARTQAESYAKALPAEDGWPPFLMVVDVGHEIHLYSDFAQAGKNYSRYPDSRSYRITIDDLRKEEKREILRQIWLDPRQLDPSRKSAKVTREIADHLAKLAKSLEGKGHSADAVAGFLMRCLFTMFAEDIKLLPERSFTELLESMRGDTRGLLPRMLEALWGSMDRGGFSPELRETVKRFNGYLFKERTALPLEEPQLELLILAARADWKSVEPAIFGTLLERALDPRERHKLGAHYTPRAYVERLVVPTVMEPLKQDWQDVQTAIETHLERGDRDAARDEVRRFHHKLCTTRVLDPACGSGNFLYVALEHMKQLEGEVIDRLERLGGQRGLELAGETVDPHQFLGIELNPRAARIAETVLWIGYLQWHYRTHGTATPAEPVLKDFHNIENRDAVLDWDDRQLVRDDHGVPITVWDRQTTKTHPSTGKEVPDETAQMPVYTYVKPRAAVWPEAEFIIGNPPYIAGKDMRAEFGDGYATALWKSYKVNKSADYVMYWWHKAGLSVQKGTARRLGFITTNSITQTFSRRTVEEFLAAKKPLSLIYAIPNHPWVDGKFAAAVRVAFTVACAGNREGRLIHMIKEPGAEGEGVETPVAPKVGKIWANLKQGANVSAVVGLRANSLVSTAGYKLHGAGFLLSAADKKRFPSHSQCLIFDFINGKDMTGASRNKKIIDAFGFTDEELRREHPEIYQHLYEHVKPERDANRDKAIRENWWLFGRNRQELRAAKEGLPRYIATVETAKHRVFKFLDASVAPDNMLVCMALDDGYHLGILSSQIHVVWALAAGGRLGVGNDPRYNKSKCFDPFPFPETDDAHKKVIRDLADELDTHRKARQEEHPKLTLTEMYNVLEKLRAGEALNDKEKSIHDRGLVSILKDLHDKLDAAVADAYGWPHTLTDDEILERLVALNKERAREEANGVVRWLRPDFQNPEGTRAATQGKLDVGVAETVAAVGKRPWPSSLPEQAQAVREVLEDGGTPKDVATVYAAFKGAKGRVDKVAELLETLVAVGHARITPDGHFAANR</sequence>
<dbReference type="InterPro" id="IPR046817">
    <property type="entry name" value="MmeI_N"/>
</dbReference>
<gene>
    <name evidence="9" type="ORF">SAMN04488071_3163</name>
</gene>
<dbReference type="Pfam" id="PF20464">
    <property type="entry name" value="MmeI_N"/>
    <property type="match status" value="1"/>
</dbReference>
<feature type="domain" description="MmeI-like DNA-methyltransferase" evidence="8">
    <location>
        <begin position="410"/>
        <end position="692"/>
    </location>
</feature>
<protein>
    <recommendedName>
        <fullName evidence="1">site-specific DNA-methyltransferase (adenine-specific)</fullName>
        <ecNumber evidence="1">2.1.1.72</ecNumber>
    </recommendedName>
</protein>
<dbReference type="RefSeq" id="WP_068304826.1">
    <property type="nucleotide sequence ID" value="NZ_FNAK01000007.1"/>
</dbReference>
<reference evidence="9 10" key="1">
    <citation type="submission" date="2016-10" db="EMBL/GenBank/DDBJ databases">
        <authorList>
            <person name="de Groot N.N."/>
        </authorList>
    </citation>
    <scope>NUCLEOTIDE SEQUENCE [LARGE SCALE GENOMIC DNA]</scope>
    <source>
        <strain evidence="9 10">CGMCC 1.9109</strain>
    </source>
</reference>
<evidence type="ECO:0000259" key="8">
    <source>
        <dbReference type="Pfam" id="PF20473"/>
    </source>
</evidence>
<dbReference type="GO" id="GO:0009007">
    <property type="term" value="F:site-specific DNA-methyltransferase (adenine-specific) activity"/>
    <property type="evidence" value="ECO:0007669"/>
    <property type="project" value="UniProtKB-EC"/>
</dbReference>
<accession>A0A1G7DLH5</accession>
<dbReference type="InterPro" id="IPR002052">
    <property type="entry name" value="DNA_methylase_N6_adenine_CS"/>
</dbReference>
<organism evidence="9 10">
    <name type="scientific">Kordiimonas lacus</name>
    <dbReference type="NCBI Taxonomy" id="637679"/>
    <lineage>
        <taxon>Bacteria</taxon>
        <taxon>Pseudomonadati</taxon>
        <taxon>Pseudomonadota</taxon>
        <taxon>Alphaproteobacteria</taxon>
        <taxon>Kordiimonadales</taxon>
        <taxon>Kordiimonadaceae</taxon>
        <taxon>Kordiimonas</taxon>
    </lineage>
</organism>
<dbReference type="GO" id="GO:0032259">
    <property type="term" value="P:methylation"/>
    <property type="evidence" value="ECO:0007669"/>
    <property type="project" value="UniProtKB-KW"/>
</dbReference>
<evidence type="ECO:0000313" key="9">
    <source>
        <dbReference type="EMBL" id="SDE52358.1"/>
    </source>
</evidence>
<dbReference type="PANTHER" id="PTHR33841">
    <property type="entry name" value="DNA METHYLTRANSFERASE YEEA-RELATED"/>
    <property type="match status" value="1"/>
</dbReference>
<dbReference type="InterPro" id="IPR050953">
    <property type="entry name" value="N4_N6_ade-DNA_methylase"/>
</dbReference>
<evidence type="ECO:0000313" key="10">
    <source>
        <dbReference type="Proteomes" id="UP000183685"/>
    </source>
</evidence>
<keyword evidence="3" id="KW-0808">Transferase</keyword>
<feature type="domain" description="MmeI-like helicase spacer" evidence="6">
    <location>
        <begin position="244"/>
        <end position="316"/>
    </location>
</feature>
<evidence type="ECO:0000256" key="2">
    <source>
        <dbReference type="ARBA" id="ARBA00022603"/>
    </source>
</evidence>
<keyword evidence="10" id="KW-1185">Reference proteome</keyword>
<feature type="domain" description="MmeI-like N-terminal" evidence="5">
    <location>
        <begin position="8"/>
        <end position="236"/>
    </location>
</feature>
<dbReference type="InterPro" id="IPR046819">
    <property type="entry name" value="MmeI_hel"/>
</dbReference>
<evidence type="ECO:0000259" key="7">
    <source>
        <dbReference type="Pfam" id="PF20466"/>
    </source>
</evidence>
<dbReference type="EMBL" id="FNAK01000007">
    <property type="protein sequence ID" value="SDE52358.1"/>
    <property type="molecule type" value="Genomic_DNA"/>
</dbReference>
<proteinExistence type="predicted"/>
<keyword evidence="2 9" id="KW-0489">Methyltransferase</keyword>
<feature type="domain" description="MmeI-like target recognition" evidence="7">
    <location>
        <begin position="809"/>
        <end position="939"/>
    </location>
</feature>
<dbReference type="OrthoDB" id="9806213at2"/>
<evidence type="ECO:0000259" key="6">
    <source>
        <dbReference type="Pfam" id="PF20465"/>
    </source>
</evidence>
<dbReference type="AlphaFoldDB" id="A0A1G7DLH5"/>
<dbReference type="InterPro" id="IPR046816">
    <property type="entry name" value="MmeI_Mtase"/>
</dbReference>
<evidence type="ECO:0000256" key="4">
    <source>
        <dbReference type="ARBA" id="ARBA00047942"/>
    </source>
</evidence>
<dbReference type="GO" id="GO:0003676">
    <property type="term" value="F:nucleic acid binding"/>
    <property type="evidence" value="ECO:0007669"/>
    <property type="project" value="InterPro"/>
</dbReference>
<dbReference type="EC" id="2.1.1.72" evidence="1"/>
<dbReference type="SUPFAM" id="SSF53335">
    <property type="entry name" value="S-adenosyl-L-methionine-dependent methyltransferases"/>
    <property type="match status" value="1"/>
</dbReference>
<dbReference type="InterPro" id="IPR046820">
    <property type="entry name" value="MmeI_TRD"/>
</dbReference>
<dbReference type="PANTHER" id="PTHR33841:SF1">
    <property type="entry name" value="DNA METHYLTRANSFERASE A"/>
    <property type="match status" value="1"/>
</dbReference>